<comment type="caution">
    <text evidence="1">The sequence shown here is derived from an EMBL/GenBank/DDBJ whole genome shotgun (WGS) entry which is preliminary data.</text>
</comment>
<sequence>MDLATEEDPSGRPYRITEGTATWWHHAGAGRRTNGRMRSEGNPSVTARSLRNLFSCQPAASAALCHHNIPAIRILQADGRCAGSLNALKSGKQVKVLKVSRSGPASGAAGGGEGGGAVERRQIGAAVRPTGCLGQLNQVQVCVKVTGSATVSRDIQCETPG</sequence>
<reference evidence="1 2" key="1">
    <citation type="submission" date="2021-06" db="EMBL/GenBank/DDBJ databases">
        <authorList>
            <person name="Palmer J.M."/>
        </authorList>
    </citation>
    <scope>NUCLEOTIDE SEQUENCE [LARGE SCALE GENOMIC DNA]</scope>
    <source>
        <strain evidence="1 2">MEX-2019</strain>
        <tissue evidence="1">Muscle</tissue>
    </source>
</reference>
<protein>
    <submittedName>
        <fullName evidence="1">Uncharacterized protein</fullName>
    </submittedName>
</protein>
<evidence type="ECO:0000313" key="2">
    <source>
        <dbReference type="Proteomes" id="UP001311232"/>
    </source>
</evidence>
<keyword evidence="2" id="KW-1185">Reference proteome</keyword>
<dbReference type="AlphaFoldDB" id="A0AAV9RFQ7"/>
<organism evidence="1 2">
    <name type="scientific">Crenichthys baileyi</name>
    <name type="common">White River springfish</name>
    <dbReference type="NCBI Taxonomy" id="28760"/>
    <lineage>
        <taxon>Eukaryota</taxon>
        <taxon>Metazoa</taxon>
        <taxon>Chordata</taxon>
        <taxon>Craniata</taxon>
        <taxon>Vertebrata</taxon>
        <taxon>Euteleostomi</taxon>
        <taxon>Actinopterygii</taxon>
        <taxon>Neopterygii</taxon>
        <taxon>Teleostei</taxon>
        <taxon>Neoteleostei</taxon>
        <taxon>Acanthomorphata</taxon>
        <taxon>Ovalentaria</taxon>
        <taxon>Atherinomorphae</taxon>
        <taxon>Cyprinodontiformes</taxon>
        <taxon>Goodeidae</taxon>
        <taxon>Crenichthys</taxon>
    </lineage>
</organism>
<name>A0AAV9RFQ7_9TELE</name>
<gene>
    <name evidence="1" type="ORF">CRENBAI_010345</name>
</gene>
<proteinExistence type="predicted"/>
<accession>A0AAV9RFQ7</accession>
<dbReference type="Proteomes" id="UP001311232">
    <property type="component" value="Unassembled WGS sequence"/>
</dbReference>
<evidence type="ECO:0000313" key="1">
    <source>
        <dbReference type="EMBL" id="KAK5607836.1"/>
    </source>
</evidence>
<dbReference type="EMBL" id="JAHHUM010001928">
    <property type="protein sequence ID" value="KAK5607836.1"/>
    <property type="molecule type" value="Genomic_DNA"/>
</dbReference>